<dbReference type="InterPro" id="IPR029063">
    <property type="entry name" value="SAM-dependent_MTases_sf"/>
</dbReference>
<dbReference type="GO" id="GO:0032259">
    <property type="term" value="P:methylation"/>
    <property type="evidence" value="ECO:0007669"/>
    <property type="project" value="UniProtKB-KW"/>
</dbReference>
<accession>A0A9D1WGR0</accession>
<gene>
    <name evidence="4" type="ORF">IAA45_02255</name>
</gene>
<dbReference type="SUPFAM" id="SSF53335">
    <property type="entry name" value="S-adenosyl-L-methionine-dependent methyltransferases"/>
    <property type="match status" value="1"/>
</dbReference>
<dbReference type="InterPro" id="IPR013217">
    <property type="entry name" value="Methyltransf_12"/>
</dbReference>
<keyword evidence="4" id="KW-0808">Transferase</keyword>
<dbReference type="CDD" id="cd02440">
    <property type="entry name" value="AdoMet_MTases"/>
    <property type="match status" value="1"/>
</dbReference>
<evidence type="ECO:0000259" key="3">
    <source>
        <dbReference type="Pfam" id="PF08242"/>
    </source>
</evidence>
<dbReference type="Proteomes" id="UP000886817">
    <property type="component" value="Unassembled WGS sequence"/>
</dbReference>
<reference evidence="4" key="1">
    <citation type="journal article" date="2021" name="PeerJ">
        <title>Extensive microbial diversity within the chicken gut microbiome revealed by metagenomics and culture.</title>
        <authorList>
            <person name="Gilroy R."/>
            <person name="Ravi A."/>
            <person name="Getino M."/>
            <person name="Pursley I."/>
            <person name="Horton D.L."/>
            <person name="Alikhan N.F."/>
            <person name="Baker D."/>
            <person name="Gharbi K."/>
            <person name="Hall N."/>
            <person name="Watson M."/>
            <person name="Adriaenssens E.M."/>
            <person name="Foster-Nyarko E."/>
            <person name="Jarju S."/>
            <person name="Secka A."/>
            <person name="Antonio M."/>
            <person name="Oren A."/>
            <person name="Chaudhuri R.R."/>
            <person name="La Ragione R."/>
            <person name="Hildebrand F."/>
            <person name="Pallen M.J."/>
        </authorList>
    </citation>
    <scope>NUCLEOTIDE SEQUENCE</scope>
    <source>
        <strain evidence="4">ChiSjej1B19-8411</strain>
    </source>
</reference>
<dbReference type="GO" id="GO:0008168">
    <property type="term" value="F:methyltransferase activity"/>
    <property type="evidence" value="ECO:0007669"/>
    <property type="project" value="UniProtKB-KW"/>
</dbReference>
<feature type="region of interest" description="Disordered" evidence="2">
    <location>
        <begin position="314"/>
        <end position="397"/>
    </location>
</feature>
<feature type="domain" description="Methyltransferase type 12" evidence="3">
    <location>
        <begin position="78"/>
        <end position="178"/>
    </location>
</feature>
<keyword evidence="4" id="KW-0489">Methyltransferase</keyword>
<comment type="caution">
    <text evidence="4">The sequence shown here is derived from an EMBL/GenBank/DDBJ whole genome shotgun (WGS) entry which is preliminary data.</text>
</comment>
<feature type="coiled-coil region" evidence="1">
    <location>
        <begin position="785"/>
        <end position="819"/>
    </location>
</feature>
<evidence type="ECO:0000256" key="1">
    <source>
        <dbReference type="SAM" id="Coils"/>
    </source>
</evidence>
<evidence type="ECO:0000313" key="4">
    <source>
        <dbReference type="EMBL" id="HIX58527.1"/>
    </source>
</evidence>
<organism evidence="4 5">
    <name type="scientific">Candidatus Blautia gallistercoris</name>
    <dbReference type="NCBI Taxonomy" id="2838490"/>
    <lineage>
        <taxon>Bacteria</taxon>
        <taxon>Bacillati</taxon>
        <taxon>Bacillota</taxon>
        <taxon>Clostridia</taxon>
        <taxon>Lachnospirales</taxon>
        <taxon>Lachnospiraceae</taxon>
        <taxon>Blautia</taxon>
    </lineage>
</organism>
<protein>
    <submittedName>
        <fullName evidence="4">Class I SAM-dependent methyltransferase</fullName>
    </submittedName>
</protein>
<evidence type="ECO:0000256" key="2">
    <source>
        <dbReference type="SAM" id="MobiDB-lite"/>
    </source>
</evidence>
<evidence type="ECO:0000313" key="5">
    <source>
        <dbReference type="Proteomes" id="UP000886817"/>
    </source>
</evidence>
<dbReference type="Pfam" id="PF08242">
    <property type="entry name" value="Methyltransf_12"/>
    <property type="match status" value="1"/>
</dbReference>
<keyword evidence="1" id="KW-0175">Coiled coil</keyword>
<feature type="compositionally biased region" description="Basic and acidic residues" evidence="2">
    <location>
        <begin position="334"/>
        <end position="346"/>
    </location>
</feature>
<dbReference type="PANTHER" id="PTHR43861">
    <property type="entry name" value="TRANS-ACONITATE 2-METHYLTRANSFERASE-RELATED"/>
    <property type="match status" value="1"/>
</dbReference>
<feature type="compositionally biased region" description="Basic and acidic residues" evidence="2">
    <location>
        <begin position="376"/>
        <end position="389"/>
    </location>
</feature>
<reference evidence="4" key="2">
    <citation type="submission" date="2021-04" db="EMBL/GenBank/DDBJ databases">
        <authorList>
            <person name="Gilroy R."/>
        </authorList>
    </citation>
    <scope>NUCLEOTIDE SEQUENCE</scope>
    <source>
        <strain evidence="4">ChiSjej1B19-8411</strain>
    </source>
</reference>
<dbReference type="Gene3D" id="3.40.50.150">
    <property type="entry name" value="Vaccinia Virus protein VP39"/>
    <property type="match status" value="1"/>
</dbReference>
<sequence length="831" mass="95579">MKEYIGKVCLDDTYYPGEDLYSDGAVEDEMLKLSMEVEEEGFNREIDRRKSWPILYHFSHIRENIANWLPLKDTDRVLEVGAGCGAVTGALASRAGHVTCIDLSRKRSLMNAHRHKNYDNVEILMGNFQDIEASLTEKYDYITLIGVFEYSEGYIGGQEPYVEMLRKITAHLKPQGKIVIAIENRLGLKYWAGCTEDHNGQFFEGLEGYPTTSGVRTFSRKELETIFETAGSYTWDFYYPYPDYKFPMTIYSDKWLPGIGELREVRYNFDRARLRLFDETRVYDTLIANDLYPVYANSFLVLLSVKDQGQSDIHGKTAEQQAREALSGAAARLQESKKEPEEKTAEDGDGEAQIQQQEMDGPSGKAGESSVQEPESPGKESVSQEKQEEPGQIIYVKHSNERDPRFAIRTEIYEDGSGKRTVRKVAETPAAEAHISRIHKSYQLLKGLYRNTAIEMNRCWKGNGYVTLEYVTGTTLEEMLDALLENQQTDQLWETLNSYLDVIRSAGEDRKFFVKTDRFREVFGDPELPAGLRATDVANVDCICSNLLWDREKEKWQMLDYEWTFAFPVPVNFLIYRILNYYLFTSTMRAPLAEENYFAKAGLTPEECQAYEQMEVHFQKYITGSLVPMRDMYDAISPGILIDLKSGSWEKQCFSDCLQVFVDYGEDFSEENSWLLPCQEGFYSGIISIPEGAKRVRLDPTDKCCIVKLRCLRAEKVPGGISLDKKILDQDFLPFTTNGWEYGTGAYFFNTRDPQFVLEELPADTREIAFAYEVTACSDDLARMIQSQMEEKRRTETELAVCRQELKQKKELIQAMENTKVWKLYRTIKKD</sequence>
<dbReference type="AlphaFoldDB" id="A0A9D1WGR0"/>
<dbReference type="EMBL" id="DXEX01000058">
    <property type="protein sequence ID" value="HIX58527.1"/>
    <property type="molecule type" value="Genomic_DNA"/>
</dbReference>
<proteinExistence type="predicted"/>
<name>A0A9D1WGR0_9FIRM</name>